<accession>A0ABR1IXK6</accession>
<sequence length="186" mass="21326">MGQYQTDVYLQNPLVNFPGAQMRVVLYCVAWGMSEAVAEYRVGGGQWLPAPAPIAPPFIFESAPMPQPPFGPGGNLVPTFGWTESKAPLNIQQTGYRFFWYTVHRIMHMNPNASVWYYKHNRNNHGPPDPAMPPVVAQHRSIVLSAVCTSAKREIHSGLGYLYRRLTWLQCYWLGYRFFFADIWRE</sequence>
<proteinExistence type="predicted"/>
<comment type="caution">
    <text evidence="1">The sequence shown here is derived from an EMBL/GenBank/DDBJ whole genome shotgun (WGS) entry which is preliminary data.</text>
</comment>
<protein>
    <submittedName>
        <fullName evidence="1">Uncharacterized protein</fullName>
    </submittedName>
</protein>
<organism evidence="1 2">
    <name type="scientific">Marasmiellus scandens</name>
    <dbReference type="NCBI Taxonomy" id="2682957"/>
    <lineage>
        <taxon>Eukaryota</taxon>
        <taxon>Fungi</taxon>
        <taxon>Dikarya</taxon>
        <taxon>Basidiomycota</taxon>
        <taxon>Agaricomycotina</taxon>
        <taxon>Agaricomycetes</taxon>
        <taxon>Agaricomycetidae</taxon>
        <taxon>Agaricales</taxon>
        <taxon>Marasmiineae</taxon>
        <taxon>Omphalotaceae</taxon>
        <taxon>Marasmiellus</taxon>
    </lineage>
</organism>
<gene>
    <name evidence="1" type="ORF">VKT23_017104</name>
</gene>
<keyword evidence="2" id="KW-1185">Reference proteome</keyword>
<dbReference type="Proteomes" id="UP001498398">
    <property type="component" value="Unassembled WGS sequence"/>
</dbReference>
<reference evidence="1 2" key="1">
    <citation type="submission" date="2024-01" db="EMBL/GenBank/DDBJ databases">
        <title>A draft genome for the cacao thread blight pathogen Marasmiellus scandens.</title>
        <authorList>
            <person name="Baruah I.K."/>
            <person name="Leung J."/>
            <person name="Bukari Y."/>
            <person name="Amoako-Attah I."/>
            <person name="Meinhardt L.W."/>
            <person name="Bailey B.A."/>
            <person name="Cohen S.P."/>
        </authorList>
    </citation>
    <scope>NUCLEOTIDE SEQUENCE [LARGE SCALE GENOMIC DNA]</scope>
    <source>
        <strain evidence="1 2">GH-19</strain>
    </source>
</reference>
<name>A0ABR1IXK6_9AGAR</name>
<evidence type="ECO:0000313" key="1">
    <source>
        <dbReference type="EMBL" id="KAK7440464.1"/>
    </source>
</evidence>
<dbReference type="EMBL" id="JBANRG010000068">
    <property type="protein sequence ID" value="KAK7440464.1"/>
    <property type="molecule type" value="Genomic_DNA"/>
</dbReference>
<evidence type="ECO:0000313" key="2">
    <source>
        <dbReference type="Proteomes" id="UP001498398"/>
    </source>
</evidence>